<dbReference type="EMBL" id="QTSX02002225">
    <property type="protein sequence ID" value="KAJ9077039.1"/>
    <property type="molecule type" value="Genomic_DNA"/>
</dbReference>
<reference evidence="1" key="1">
    <citation type="submission" date="2022-04" db="EMBL/GenBank/DDBJ databases">
        <title>Genome of the entomopathogenic fungus Entomophthora muscae.</title>
        <authorList>
            <person name="Elya C."/>
            <person name="Lovett B.R."/>
            <person name="Lee E."/>
            <person name="Macias A.M."/>
            <person name="Hajek A.E."/>
            <person name="De Bivort B.L."/>
            <person name="Kasson M.T."/>
            <person name="De Fine Licht H.H."/>
            <person name="Stajich J.E."/>
        </authorList>
    </citation>
    <scope>NUCLEOTIDE SEQUENCE</scope>
    <source>
        <strain evidence="1">Berkeley</strain>
    </source>
</reference>
<evidence type="ECO:0000313" key="2">
    <source>
        <dbReference type="Proteomes" id="UP001165960"/>
    </source>
</evidence>
<name>A0ACC2TR23_9FUNG</name>
<dbReference type="Proteomes" id="UP001165960">
    <property type="component" value="Unassembled WGS sequence"/>
</dbReference>
<sequence length="894" mass="101272">MQNLLSGTGSYRGFFEMPPSNKKKFVVGVCAIDVKARSKPMRNILNRFLENEDFDVVIFGDKVILDEEIESWPTCDFLISFFSSGFPLDKAIRYVELRKPYCVNDLDLQKVLWDRRAVLGILEATGVPTPRRLVVSRDGGPSFSAKVLAKLPTKARQHLESLHINQELKIIDQDTIEVNGKRLTKPFVEKPVSGEDHNINIYYPSSAGGGTRRLFRKVANKSSEFLPDQNSLRTDGSYIYEEFVDVDNAEDIKVYTVGPDFAHAETRKSPVVDGIVRRNVDGKEMRFVTELSAEETEMAQKICLAFGQTVCGLDLLRAGGQSFVIDVNGWSFVKGNVAYYDLSSKILLGMFQSAAKRRWFSFFMAKEPTFENTWTLKGFVSVFRHADRTPKQKAKFKMLCAEISQLLQGSTDELILRKPEELASFREAVERAITSGEEENRSKLLQMRHILEKKGELPGTKVQIKPNKDPASAMQVIIKWGGEFTHAAVHHSTDLGENMRKDLTIINRALLEDVRIFSSSERRVLATAEAFSKPFLALEDIPGDLIQVKKGMLDDSNDAKEQMDIVKAELREVLHHSPLLKPIHFGFDSQHPKELVAHIKKLLIDLRGTMRTNLTAHGDLTQAEWCCSENPQLFLERWEKLIKEFCDGEAARFDPGKVCELYDSLKYDALHNRDFMEEIFTGPNDGLTPLRELYRAAKIFFDMIAPREYGISPREKLSIGMLTSRNLLDSIVKELEAIRDSAKPASRLYFTKESHVHTLLNIVLNCRLPLRLKHEDVGELDYLTQITFELYECQREGSDEKQWSLRLGFSPGAHHSFIMDLQMDDRHALSVASRRDLTDHIDLGEALGEFHSLLERDFKVPLAPTIELSSSLSAASPLLSPIEGESVSPLEPKP</sequence>
<proteinExistence type="predicted"/>
<accession>A0ACC2TR23</accession>
<keyword evidence="1" id="KW-0808">Transferase</keyword>
<organism evidence="1 2">
    <name type="scientific">Entomophthora muscae</name>
    <dbReference type="NCBI Taxonomy" id="34485"/>
    <lineage>
        <taxon>Eukaryota</taxon>
        <taxon>Fungi</taxon>
        <taxon>Fungi incertae sedis</taxon>
        <taxon>Zoopagomycota</taxon>
        <taxon>Entomophthoromycotina</taxon>
        <taxon>Entomophthoromycetes</taxon>
        <taxon>Entomophthorales</taxon>
        <taxon>Entomophthoraceae</taxon>
        <taxon>Entomophthora</taxon>
    </lineage>
</organism>
<keyword evidence="2" id="KW-1185">Reference proteome</keyword>
<gene>
    <name evidence="1" type="primary">VIP1_1</name>
    <name evidence="1" type="ORF">DSO57_1020436</name>
</gene>
<evidence type="ECO:0000313" key="1">
    <source>
        <dbReference type="EMBL" id="KAJ9077039.1"/>
    </source>
</evidence>
<comment type="caution">
    <text evidence="1">The sequence shown here is derived from an EMBL/GenBank/DDBJ whole genome shotgun (WGS) entry which is preliminary data.</text>
</comment>
<keyword evidence="1" id="KW-0418">Kinase</keyword>
<protein>
    <submittedName>
        <fullName evidence="1">Inositol hexakisphosphate and diphosphoinositol-pentakisphosphate kinase</fullName>
    </submittedName>
</protein>